<name>A0A2A2KXJ6_9BILA</name>
<evidence type="ECO:0000256" key="1">
    <source>
        <dbReference type="SAM" id="MobiDB-lite"/>
    </source>
</evidence>
<accession>A0A2A2KXJ6</accession>
<dbReference type="OrthoDB" id="2423195at2759"/>
<protein>
    <submittedName>
        <fullName evidence="2">Uncharacterized protein</fullName>
    </submittedName>
</protein>
<feature type="compositionally biased region" description="Acidic residues" evidence="1">
    <location>
        <begin position="67"/>
        <end position="76"/>
    </location>
</feature>
<comment type="caution">
    <text evidence="2">The sequence shown here is derived from an EMBL/GenBank/DDBJ whole genome shotgun (WGS) entry which is preliminary data.</text>
</comment>
<proteinExistence type="predicted"/>
<keyword evidence="3" id="KW-1185">Reference proteome</keyword>
<dbReference type="EMBL" id="LIAE01007542">
    <property type="protein sequence ID" value="PAV78660.1"/>
    <property type="molecule type" value="Genomic_DNA"/>
</dbReference>
<reference evidence="2 3" key="1">
    <citation type="journal article" date="2017" name="Curr. Biol.">
        <title>Genome architecture and evolution of a unichromosomal asexual nematode.</title>
        <authorList>
            <person name="Fradin H."/>
            <person name="Zegar C."/>
            <person name="Gutwein M."/>
            <person name="Lucas J."/>
            <person name="Kovtun M."/>
            <person name="Corcoran D."/>
            <person name="Baugh L.R."/>
            <person name="Kiontke K."/>
            <person name="Gunsalus K."/>
            <person name="Fitch D.H."/>
            <person name="Piano F."/>
        </authorList>
    </citation>
    <scope>NUCLEOTIDE SEQUENCE [LARGE SCALE GENOMIC DNA]</scope>
    <source>
        <strain evidence="2">PF1309</strain>
    </source>
</reference>
<evidence type="ECO:0000313" key="3">
    <source>
        <dbReference type="Proteomes" id="UP000218231"/>
    </source>
</evidence>
<dbReference type="AlphaFoldDB" id="A0A2A2KXJ6"/>
<dbReference type="Proteomes" id="UP000218231">
    <property type="component" value="Unassembled WGS sequence"/>
</dbReference>
<gene>
    <name evidence="2" type="ORF">WR25_15467</name>
</gene>
<feature type="region of interest" description="Disordered" evidence="1">
    <location>
        <begin position="55"/>
        <end position="76"/>
    </location>
</feature>
<organism evidence="2 3">
    <name type="scientific">Diploscapter pachys</name>
    <dbReference type="NCBI Taxonomy" id="2018661"/>
    <lineage>
        <taxon>Eukaryota</taxon>
        <taxon>Metazoa</taxon>
        <taxon>Ecdysozoa</taxon>
        <taxon>Nematoda</taxon>
        <taxon>Chromadorea</taxon>
        <taxon>Rhabditida</taxon>
        <taxon>Rhabditina</taxon>
        <taxon>Rhabditomorpha</taxon>
        <taxon>Rhabditoidea</taxon>
        <taxon>Rhabditidae</taxon>
        <taxon>Diploscapter</taxon>
    </lineage>
</organism>
<sequence>MKAKSGDGGCSQPCTFVLPCGHKCPRKCHPQDDHATFAGCKCKDGEEVARAIESLGLNDDTTSDSNIEPEVDDTFK</sequence>
<evidence type="ECO:0000313" key="2">
    <source>
        <dbReference type="EMBL" id="PAV78660.1"/>
    </source>
</evidence>